<dbReference type="Gene3D" id="1.10.287.130">
    <property type="match status" value="1"/>
</dbReference>
<dbReference type="Pfam" id="PF02518">
    <property type="entry name" value="HATPase_c"/>
    <property type="match status" value="1"/>
</dbReference>
<evidence type="ECO:0000259" key="11">
    <source>
        <dbReference type="PROSITE" id="PS50109"/>
    </source>
</evidence>
<dbReference type="PROSITE" id="PS50109">
    <property type="entry name" value="HIS_KIN"/>
    <property type="match status" value="1"/>
</dbReference>
<dbReference type="SUPFAM" id="SSF47384">
    <property type="entry name" value="Homodimeric domain of signal transducing histidine kinase"/>
    <property type="match status" value="1"/>
</dbReference>
<dbReference type="InterPro" id="IPR003594">
    <property type="entry name" value="HATPase_dom"/>
</dbReference>
<evidence type="ECO:0000256" key="7">
    <source>
        <dbReference type="ARBA" id="ARBA00022777"/>
    </source>
</evidence>
<reference evidence="13 14" key="1">
    <citation type="submission" date="2016-10" db="EMBL/GenBank/DDBJ databases">
        <authorList>
            <person name="de Groot N.N."/>
        </authorList>
    </citation>
    <scope>NUCLEOTIDE SEQUENCE [LARGE SCALE GENOMIC DNA]</scope>
    <source>
        <strain evidence="13 14">DSM 15345</strain>
    </source>
</reference>
<dbReference type="GO" id="GO:0000155">
    <property type="term" value="F:phosphorelay sensor kinase activity"/>
    <property type="evidence" value="ECO:0007669"/>
    <property type="project" value="InterPro"/>
</dbReference>
<name>A0A1H4F1E5_9RHOB</name>
<dbReference type="PROSITE" id="PS50885">
    <property type="entry name" value="HAMP"/>
    <property type="match status" value="1"/>
</dbReference>
<evidence type="ECO:0000256" key="2">
    <source>
        <dbReference type="ARBA" id="ARBA00004370"/>
    </source>
</evidence>
<keyword evidence="4" id="KW-0597">Phosphoprotein</keyword>
<evidence type="ECO:0000256" key="10">
    <source>
        <dbReference type="ARBA" id="ARBA00023136"/>
    </source>
</evidence>
<dbReference type="GO" id="GO:0016020">
    <property type="term" value="C:membrane"/>
    <property type="evidence" value="ECO:0007669"/>
    <property type="project" value="UniProtKB-SubCell"/>
</dbReference>
<dbReference type="PANTHER" id="PTHR45436">
    <property type="entry name" value="SENSOR HISTIDINE KINASE YKOH"/>
    <property type="match status" value="1"/>
</dbReference>
<dbReference type="SUPFAM" id="SSF55874">
    <property type="entry name" value="ATPase domain of HSP90 chaperone/DNA topoisomerase II/histidine kinase"/>
    <property type="match status" value="1"/>
</dbReference>
<dbReference type="SMART" id="SM00388">
    <property type="entry name" value="HisKA"/>
    <property type="match status" value="1"/>
</dbReference>
<protein>
    <recommendedName>
        <fullName evidence="3">histidine kinase</fullName>
        <ecNumber evidence="3">2.7.13.3</ecNumber>
    </recommendedName>
</protein>
<dbReference type="RefSeq" id="WP_245731121.1">
    <property type="nucleotide sequence ID" value="NZ_FNQM01000017.1"/>
</dbReference>
<keyword evidence="9" id="KW-0902">Two-component regulatory system</keyword>
<dbReference type="Proteomes" id="UP000198703">
    <property type="component" value="Unassembled WGS sequence"/>
</dbReference>
<dbReference type="EC" id="2.7.13.3" evidence="3"/>
<dbReference type="InterPro" id="IPR003660">
    <property type="entry name" value="HAMP_dom"/>
</dbReference>
<keyword evidence="14" id="KW-1185">Reference proteome</keyword>
<dbReference type="Gene3D" id="3.30.565.10">
    <property type="entry name" value="Histidine kinase-like ATPase, C-terminal domain"/>
    <property type="match status" value="1"/>
</dbReference>
<evidence type="ECO:0000256" key="4">
    <source>
        <dbReference type="ARBA" id="ARBA00022553"/>
    </source>
</evidence>
<dbReference type="InterPro" id="IPR036097">
    <property type="entry name" value="HisK_dim/P_sf"/>
</dbReference>
<keyword evidence="6" id="KW-0812">Transmembrane</keyword>
<evidence type="ECO:0000256" key="1">
    <source>
        <dbReference type="ARBA" id="ARBA00000085"/>
    </source>
</evidence>
<sequence>MRRLRRLPIGARAALAAAAMTAAVGLLASWLVLTALAETQRDRLAEVVRMHVDGLSLALGPAAQRRDIWEIYDTLDRAAATGDGRLALTVVADDRGLVLAASDPRRAPTDSALAALMDEAQPIDALGDPGLSARLRVLAPLAHQGRRVGDILTELDVADLVTERRRVTLALLIGNTIATASLTLASYLVVRRALRPLETLARRMGDADGAPTAIPLDEAPRSGGEIARLFRTYNGMVAAIADKADAGRRLAERERFVSLGRLASSLAHEINNPLGGLLAAADTLRSYADRPEVVRSSAGLIERGLSRLRDVAQAALDQHRIADDAAPMTPEDVDDMRLLIGAETGRLGQRLDWRVAAEPAALAQWPATRLRQIALNLLLNASAAAGRGGRLGLALTVGDGGLRLEVRDDGPGLGAAALARLTSAEAPPPGGGLGLRLVRELAIELGGSIEHARDGAETVVAVTLPGRPGTREA</sequence>
<dbReference type="PRINTS" id="PR00344">
    <property type="entry name" value="BCTRLSENSOR"/>
</dbReference>
<feature type="domain" description="Histidine kinase" evidence="11">
    <location>
        <begin position="265"/>
        <end position="468"/>
    </location>
</feature>
<evidence type="ECO:0000259" key="12">
    <source>
        <dbReference type="PROSITE" id="PS50885"/>
    </source>
</evidence>
<evidence type="ECO:0000256" key="9">
    <source>
        <dbReference type="ARBA" id="ARBA00023012"/>
    </source>
</evidence>
<gene>
    <name evidence="13" type="ORF">SAMN05444370_11749</name>
</gene>
<evidence type="ECO:0000256" key="5">
    <source>
        <dbReference type="ARBA" id="ARBA00022679"/>
    </source>
</evidence>
<dbReference type="SMART" id="SM00304">
    <property type="entry name" value="HAMP"/>
    <property type="match status" value="1"/>
</dbReference>
<feature type="domain" description="HAMP" evidence="12">
    <location>
        <begin position="191"/>
        <end position="245"/>
    </location>
</feature>
<evidence type="ECO:0000313" key="14">
    <source>
        <dbReference type="Proteomes" id="UP000198703"/>
    </source>
</evidence>
<dbReference type="InterPro" id="IPR004358">
    <property type="entry name" value="Sig_transdc_His_kin-like_C"/>
</dbReference>
<dbReference type="InterPro" id="IPR005467">
    <property type="entry name" value="His_kinase_dom"/>
</dbReference>
<dbReference type="InterPro" id="IPR036890">
    <property type="entry name" value="HATPase_C_sf"/>
</dbReference>
<keyword evidence="8" id="KW-1133">Transmembrane helix</keyword>
<evidence type="ECO:0000256" key="3">
    <source>
        <dbReference type="ARBA" id="ARBA00012438"/>
    </source>
</evidence>
<dbReference type="SMART" id="SM00387">
    <property type="entry name" value="HATPase_c"/>
    <property type="match status" value="1"/>
</dbReference>
<dbReference type="STRING" id="89524.SAMN05444370_11749"/>
<keyword evidence="10" id="KW-0472">Membrane</keyword>
<dbReference type="AlphaFoldDB" id="A0A1H4F1E5"/>
<accession>A0A1H4F1E5</accession>
<evidence type="ECO:0000256" key="8">
    <source>
        <dbReference type="ARBA" id="ARBA00022989"/>
    </source>
</evidence>
<proteinExistence type="predicted"/>
<organism evidence="13 14">
    <name type="scientific">Rubrimonas cliftonensis</name>
    <dbReference type="NCBI Taxonomy" id="89524"/>
    <lineage>
        <taxon>Bacteria</taxon>
        <taxon>Pseudomonadati</taxon>
        <taxon>Pseudomonadota</taxon>
        <taxon>Alphaproteobacteria</taxon>
        <taxon>Rhodobacterales</taxon>
        <taxon>Paracoccaceae</taxon>
        <taxon>Rubrimonas</taxon>
    </lineage>
</organism>
<dbReference type="InterPro" id="IPR050428">
    <property type="entry name" value="TCS_sensor_his_kinase"/>
</dbReference>
<dbReference type="PANTHER" id="PTHR45436:SF5">
    <property type="entry name" value="SENSOR HISTIDINE KINASE TRCS"/>
    <property type="match status" value="1"/>
</dbReference>
<keyword evidence="5" id="KW-0808">Transferase</keyword>
<evidence type="ECO:0000256" key="6">
    <source>
        <dbReference type="ARBA" id="ARBA00022692"/>
    </source>
</evidence>
<evidence type="ECO:0000313" key="13">
    <source>
        <dbReference type="EMBL" id="SEA90807.1"/>
    </source>
</evidence>
<keyword evidence="7 13" id="KW-0418">Kinase</keyword>
<dbReference type="Pfam" id="PF00512">
    <property type="entry name" value="HisKA"/>
    <property type="match status" value="1"/>
</dbReference>
<dbReference type="InterPro" id="IPR003661">
    <property type="entry name" value="HisK_dim/P_dom"/>
</dbReference>
<dbReference type="CDD" id="cd00082">
    <property type="entry name" value="HisKA"/>
    <property type="match status" value="1"/>
</dbReference>
<comment type="catalytic activity">
    <reaction evidence="1">
        <text>ATP + protein L-histidine = ADP + protein N-phospho-L-histidine.</text>
        <dbReference type="EC" id="2.7.13.3"/>
    </reaction>
</comment>
<comment type="subcellular location">
    <subcellularLocation>
        <location evidence="2">Membrane</location>
    </subcellularLocation>
</comment>
<dbReference type="EMBL" id="FNQM01000017">
    <property type="protein sequence ID" value="SEA90807.1"/>
    <property type="molecule type" value="Genomic_DNA"/>
</dbReference>